<dbReference type="InterPro" id="IPR050256">
    <property type="entry name" value="Glycosyltransferase_2"/>
</dbReference>
<dbReference type="InterPro" id="IPR001173">
    <property type="entry name" value="Glyco_trans_2-like"/>
</dbReference>
<reference evidence="4 5" key="3">
    <citation type="journal article" date="2012" name="Int. J. Syst. Evol. Microbiol.">
        <title>Vibrio caribbeanicus sp. nov., isolated from the marine sponge Scleritoderma cyanea.</title>
        <authorList>
            <person name="Hoffmann M."/>
            <person name="Monday S.R."/>
            <person name="Allard M.W."/>
            <person name="Strain E.A."/>
            <person name="Whittaker P."/>
            <person name="Naum M."/>
            <person name="McCarthy P.J."/>
            <person name="Lopez J.V."/>
            <person name="Fischer M."/>
            <person name="Brown E.W."/>
        </authorList>
    </citation>
    <scope>NUCLEOTIDE SEQUENCE [LARGE SCALE GENOMIC DNA]</scope>
    <source>
        <strain evidence="4">CIP 102891</strain>
        <strain evidence="5">CIP 102891 / ATCC 33934</strain>
    </source>
</reference>
<dbReference type="eggNOG" id="COG1215">
    <property type="taxonomic scope" value="Bacteria"/>
</dbReference>
<dbReference type="EMBL" id="AFWH01000014">
    <property type="protein sequence ID" value="EGU52113.1"/>
    <property type="molecule type" value="Genomic_DNA"/>
</dbReference>
<keyword evidence="1" id="KW-0472">Membrane</keyword>
<reference evidence="4" key="2">
    <citation type="submission" date="2011-08" db="EMBL/GenBank/DDBJ databases">
        <authorList>
            <person name="Hoffman M."/>
            <person name="Strain E.A."/>
            <person name="Brown E."/>
            <person name="Allard M.W."/>
        </authorList>
    </citation>
    <scope>NUCLEOTIDE SEQUENCE</scope>
    <source>
        <strain evidence="4">CIP 102891</strain>
    </source>
</reference>
<keyword evidence="1" id="KW-0812">Transmembrane</keyword>
<comment type="caution">
    <text evidence="4">The sequence shown here is derived from an EMBL/GenBank/DDBJ whole genome shotgun (WGS) entry which is preliminary data.</text>
</comment>
<protein>
    <submittedName>
        <fullName evidence="4">Glucosyl transferase</fullName>
    </submittedName>
</protein>
<evidence type="ECO:0000313" key="5">
    <source>
        <dbReference type="Proteomes" id="UP000002817"/>
    </source>
</evidence>
<dbReference type="OrthoDB" id="9810303at2"/>
<keyword evidence="1" id="KW-1133">Transmembrane helix</keyword>
<evidence type="ECO:0000313" key="6">
    <source>
        <dbReference type="Proteomes" id="UP000003515"/>
    </source>
</evidence>
<dbReference type="PATRIC" id="fig|675816.5.peg.1078"/>
<dbReference type="InterPro" id="IPR029044">
    <property type="entry name" value="Nucleotide-diphossugar_trans"/>
</dbReference>
<organism evidence="4 5">
    <name type="scientific">Vibrio orientalis CIP 102891 = ATCC 33934</name>
    <dbReference type="NCBI Taxonomy" id="675816"/>
    <lineage>
        <taxon>Bacteria</taxon>
        <taxon>Pseudomonadati</taxon>
        <taxon>Pseudomonadota</taxon>
        <taxon>Gammaproteobacteria</taxon>
        <taxon>Vibrionales</taxon>
        <taxon>Vibrionaceae</taxon>
        <taxon>Vibrio</taxon>
        <taxon>Vibrio oreintalis group</taxon>
    </lineage>
</organism>
<dbReference type="SUPFAM" id="SSF53448">
    <property type="entry name" value="Nucleotide-diphospho-sugar transferases"/>
    <property type="match status" value="1"/>
</dbReference>
<feature type="transmembrane region" description="Helical" evidence="1">
    <location>
        <begin position="243"/>
        <end position="268"/>
    </location>
</feature>
<dbReference type="Proteomes" id="UP000002817">
    <property type="component" value="Unassembled WGS sequence"/>
</dbReference>
<evidence type="ECO:0000313" key="3">
    <source>
        <dbReference type="EMBL" id="EEX95052.1"/>
    </source>
</evidence>
<feature type="transmembrane region" description="Helical" evidence="1">
    <location>
        <begin position="274"/>
        <end position="297"/>
    </location>
</feature>
<proteinExistence type="predicted"/>
<keyword evidence="4" id="KW-0808">Transferase</keyword>
<sequence>MSSVYDLCILIPAFNEGNLPVNFSKEILFEFHQEFPDTNVAIVIIDDGSAKENIPILSDVESVEFSNITILGTHQNLGKDSALYYGLCRAPEANYYCAIDGDGEQPASLLIQQWKLIHERGSRLVLANREKPTTSESLLKNIMRKSVRVVSSRLFSVEIDGLTDCIMFEKKIRKVAVRCWNKNKLFRFIPWRIFLATFLKPDDSVKFQASRADKEGGSRFSSWRLVRLGLRCLLLNPNALSKIVYGGLGFCVVASLLPIGFVIVDWLAGTLYPGYMTITALLSMILWSTLGILSLSLSRLIVDVRNLQTELED</sequence>
<dbReference type="RefSeq" id="WP_004410767.1">
    <property type="nucleotide sequence ID" value="NZ_ACZV01000003.1"/>
</dbReference>
<name>C9QDF0_VIBOR</name>
<keyword evidence="6" id="KW-1185">Reference proteome</keyword>
<dbReference type="Proteomes" id="UP000003515">
    <property type="component" value="Unassembled WGS sequence"/>
</dbReference>
<dbReference type="EMBL" id="ACZV01000003">
    <property type="protein sequence ID" value="EEX95052.1"/>
    <property type="molecule type" value="Genomic_DNA"/>
</dbReference>
<gene>
    <name evidence="3" type="ORF">VIA_000515</name>
    <name evidence="4" type="ORF">VIOR3934_06409</name>
</gene>
<dbReference type="AlphaFoldDB" id="C9QDF0"/>
<evidence type="ECO:0000259" key="2">
    <source>
        <dbReference type="Pfam" id="PF00535"/>
    </source>
</evidence>
<dbReference type="PANTHER" id="PTHR48090">
    <property type="entry name" value="UNDECAPRENYL-PHOSPHATE 4-DEOXY-4-FORMAMIDO-L-ARABINOSE TRANSFERASE-RELATED"/>
    <property type="match status" value="1"/>
</dbReference>
<feature type="domain" description="Glycosyltransferase 2-like" evidence="2">
    <location>
        <begin position="8"/>
        <end position="140"/>
    </location>
</feature>
<dbReference type="GO" id="GO:0016740">
    <property type="term" value="F:transferase activity"/>
    <property type="evidence" value="ECO:0007669"/>
    <property type="project" value="UniProtKB-KW"/>
</dbReference>
<evidence type="ECO:0000256" key="1">
    <source>
        <dbReference type="SAM" id="Phobius"/>
    </source>
</evidence>
<dbReference type="Pfam" id="PF00535">
    <property type="entry name" value="Glycos_transf_2"/>
    <property type="match status" value="1"/>
</dbReference>
<dbReference type="Gene3D" id="3.90.550.10">
    <property type="entry name" value="Spore Coat Polysaccharide Biosynthesis Protein SpsA, Chain A"/>
    <property type="match status" value="1"/>
</dbReference>
<evidence type="ECO:0000313" key="4">
    <source>
        <dbReference type="EMBL" id="EGU52113.1"/>
    </source>
</evidence>
<accession>C9QDF0</accession>
<dbReference type="STRING" id="675816.VIA_000515"/>
<reference evidence="3 6" key="1">
    <citation type="submission" date="2009-10" db="EMBL/GenBank/DDBJ databases">
        <authorList>
            <consortium name="Los Alamos National Laboratory (LANL)"/>
            <consortium name="National Microbial Pathogen Data Resource (NMPDR)"/>
            <person name="Munk A.C."/>
            <person name="Chertkov O."/>
            <person name="Tapia R."/>
            <person name="Green L."/>
            <person name="Rogers Y."/>
            <person name="Detter J.C."/>
            <person name="Bruce D."/>
            <person name="Brettin T.S."/>
            <person name="Colwell R.R."/>
            <person name="Huq A."/>
            <person name="Grim C.J."/>
            <person name="Hasan N.A."/>
            <person name="Bartels D."/>
            <person name="Vonstein V."/>
        </authorList>
    </citation>
    <scope>NUCLEOTIDE SEQUENCE [LARGE SCALE GENOMIC DNA]</scope>
    <source>
        <strain evidence="3 6">CIP 102891</strain>
    </source>
</reference>